<evidence type="ECO:0000313" key="5">
    <source>
        <dbReference type="Proteomes" id="UP000774750"/>
    </source>
</evidence>
<feature type="domain" description="CobQ/CobB/MinD/ParA nucleotide binding" evidence="3">
    <location>
        <begin position="5"/>
        <end position="207"/>
    </location>
</feature>
<dbReference type="GO" id="GO:0016887">
    <property type="term" value="F:ATP hydrolysis activity"/>
    <property type="evidence" value="ECO:0007669"/>
    <property type="project" value="TreeGrafter"/>
</dbReference>
<dbReference type="RefSeq" id="WP_204444099.1">
    <property type="nucleotide sequence ID" value="NZ_JACJKY010000002.1"/>
</dbReference>
<comment type="caution">
    <text evidence="4">The sequence shown here is derived from an EMBL/GenBank/DDBJ whole genome shotgun (WGS) entry which is preliminary data.</text>
</comment>
<keyword evidence="2" id="KW-0067">ATP-binding</keyword>
<dbReference type="SUPFAM" id="SSF52540">
    <property type="entry name" value="P-loop containing nucleoside triphosphate hydrolases"/>
    <property type="match status" value="1"/>
</dbReference>
<sequence length="240" mass="25214">MAKIISVLSGKGGTGKSTVTALLGIAAAKAGKRVLLADFDAPLHSLDLLLSMQDQIVFDLSDVLKEKIRIKQAIYPHPDLPLLSLCCAQQSGQDQSSLVKQAALLRGIQNGYDLILLDLPAGLFCSADIANSVSDEAVLVLTPDIICVRDAQKLAPMLSVPARLVFNKVDRDAVKSGGLVDLDEAMDLCGTALLGVVPFVKNAAGLVNKGGAGEKKVMQIADAIVSRLTGSYIPLILKTV</sequence>
<dbReference type="GO" id="GO:0009898">
    <property type="term" value="C:cytoplasmic side of plasma membrane"/>
    <property type="evidence" value="ECO:0007669"/>
    <property type="project" value="TreeGrafter"/>
</dbReference>
<dbReference type="AlphaFoldDB" id="A0A939BC22"/>
<organism evidence="4 5">
    <name type="scientific">Merdimmobilis hominis</name>
    <dbReference type="NCBI Taxonomy" id="2897707"/>
    <lineage>
        <taxon>Bacteria</taxon>
        <taxon>Bacillati</taxon>
        <taxon>Bacillota</taxon>
        <taxon>Clostridia</taxon>
        <taxon>Eubacteriales</taxon>
        <taxon>Oscillospiraceae</taxon>
        <taxon>Merdimmobilis</taxon>
    </lineage>
</organism>
<dbReference type="InterPro" id="IPR050625">
    <property type="entry name" value="ParA/MinD_ATPase"/>
</dbReference>
<keyword evidence="1" id="KW-0547">Nucleotide-binding</keyword>
<dbReference type="Pfam" id="PF01656">
    <property type="entry name" value="CbiA"/>
    <property type="match status" value="1"/>
</dbReference>
<dbReference type="PANTHER" id="PTHR43384:SF6">
    <property type="entry name" value="SEPTUM SITE-DETERMINING PROTEIN MIND HOMOLOG, CHLOROPLASTIC"/>
    <property type="match status" value="1"/>
</dbReference>
<protein>
    <submittedName>
        <fullName evidence="4">AAA family ATPase</fullName>
    </submittedName>
</protein>
<dbReference type="Gene3D" id="3.40.50.300">
    <property type="entry name" value="P-loop containing nucleotide triphosphate hydrolases"/>
    <property type="match status" value="1"/>
</dbReference>
<dbReference type="Proteomes" id="UP000774750">
    <property type="component" value="Unassembled WGS sequence"/>
</dbReference>
<evidence type="ECO:0000256" key="1">
    <source>
        <dbReference type="ARBA" id="ARBA00022741"/>
    </source>
</evidence>
<keyword evidence="5" id="KW-1185">Reference proteome</keyword>
<evidence type="ECO:0000259" key="3">
    <source>
        <dbReference type="Pfam" id="PF01656"/>
    </source>
</evidence>
<dbReference type="GO" id="GO:0005829">
    <property type="term" value="C:cytosol"/>
    <property type="evidence" value="ECO:0007669"/>
    <property type="project" value="TreeGrafter"/>
</dbReference>
<dbReference type="InterPro" id="IPR002586">
    <property type="entry name" value="CobQ/CobB/MinD/ParA_Nub-bd_dom"/>
</dbReference>
<gene>
    <name evidence="4" type="ORF">H6A12_01575</name>
</gene>
<dbReference type="PANTHER" id="PTHR43384">
    <property type="entry name" value="SEPTUM SITE-DETERMINING PROTEIN MIND HOMOLOG, CHLOROPLASTIC-RELATED"/>
    <property type="match status" value="1"/>
</dbReference>
<proteinExistence type="predicted"/>
<dbReference type="GO" id="GO:0005524">
    <property type="term" value="F:ATP binding"/>
    <property type="evidence" value="ECO:0007669"/>
    <property type="project" value="UniProtKB-KW"/>
</dbReference>
<accession>A0A939BC22</accession>
<evidence type="ECO:0000256" key="2">
    <source>
        <dbReference type="ARBA" id="ARBA00022840"/>
    </source>
</evidence>
<reference evidence="4" key="1">
    <citation type="submission" date="2020-08" db="EMBL/GenBank/DDBJ databases">
        <authorList>
            <person name="Cejkova D."/>
            <person name="Kubasova T."/>
            <person name="Jahodarova E."/>
            <person name="Rychlik I."/>
        </authorList>
    </citation>
    <scope>NUCLEOTIDE SEQUENCE</scope>
    <source>
        <strain evidence="4">An559</strain>
    </source>
</reference>
<dbReference type="GO" id="GO:0051782">
    <property type="term" value="P:negative regulation of cell division"/>
    <property type="evidence" value="ECO:0007669"/>
    <property type="project" value="TreeGrafter"/>
</dbReference>
<dbReference type="EMBL" id="JACJKY010000002">
    <property type="protein sequence ID" value="MBM6919854.1"/>
    <property type="molecule type" value="Genomic_DNA"/>
</dbReference>
<reference evidence="4" key="2">
    <citation type="journal article" date="2021" name="Sci. Rep.">
        <title>The distribution of antibiotic resistance genes in chicken gut microbiota commensals.</title>
        <authorList>
            <person name="Juricova H."/>
            <person name="Matiasovicova J."/>
            <person name="Kubasova T."/>
            <person name="Cejkova D."/>
            <person name="Rychlik I."/>
        </authorList>
    </citation>
    <scope>NUCLEOTIDE SEQUENCE</scope>
    <source>
        <strain evidence="4">An559</strain>
    </source>
</reference>
<evidence type="ECO:0000313" key="4">
    <source>
        <dbReference type="EMBL" id="MBM6919854.1"/>
    </source>
</evidence>
<dbReference type="InterPro" id="IPR027417">
    <property type="entry name" value="P-loop_NTPase"/>
</dbReference>
<name>A0A939BC22_9FIRM</name>